<gene>
    <name evidence="1" type="ORF">MNBD_PLANCTO03-271</name>
</gene>
<accession>A0A3B1DA98</accession>
<sequence length="299" mass="33188">MRTRSGLLTIVFTAIIAAVLPGCAAPGGGVRFDQPEVMPTYDEVASRFNTRVERLNRVWARVNLTLHSPKESGGTNVDRAEGYLQLEQPDRTSLSIMKLGETYFYMGSDATGYWWLDMSDSETKTALYGTHADATPELVMELGLPVHPRELLDLIGITPLPVRADGERGSPGRVDWDRKRGLLRVESPAMWGTRVLWLNPVTMAPQRVELRDGRGVVRASCDMGRYISAPVRGDGRVPPKLASQYKVEMPTTGVRATLELYGAQNKPINPRAFDFADLVESYGIDEVYFLRPTRDTGGE</sequence>
<name>A0A3B1DA98_9ZZZZ</name>
<dbReference type="EMBL" id="UOGK01000007">
    <property type="protein sequence ID" value="VAX35761.1"/>
    <property type="molecule type" value="Genomic_DNA"/>
</dbReference>
<organism evidence="1">
    <name type="scientific">hydrothermal vent metagenome</name>
    <dbReference type="NCBI Taxonomy" id="652676"/>
    <lineage>
        <taxon>unclassified sequences</taxon>
        <taxon>metagenomes</taxon>
        <taxon>ecological metagenomes</taxon>
    </lineage>
</organism>
<evidence type="ECO:0008006" key="2">
    <source>
        <dbReference type="Google" id="ProtNLM"/>
    </source>
</evidence>
<protein>
    <recommendedName>
        <fullName evidence="2">Outer membrane lipoprotein-sorting protein</fullName>
    </recommendedName>
</protein>
<evidence type="ECO:0000313" key="1">
    <source>
        <dbReference type="EMBL" id="VAX35761.1"/>
    </source>
</evidence>
<proteinExistence type="predicted"/>
<dbReference type="AlphaFoldDB" id="A0A3B1DA98"/>
<reference evidence="1" key="1">
    <citation type="submission" date="2018-06" db="EMBL/GenBank/DDBJ databases">
        <authorList>
            <person name="Zhirakovskaya E."/>
        </authorList>
    </citation>
    <scope>NUCLEOTIDE SEQUENCE</scope>
</reference>